<keyword evidence="3 7" id="KW-0812">Transmembrane</keyword>
<sequence>MQESEIDHSHIPGKGNIQLAGKQDNLKRSLRTRHMAMIALGGTIGTGLFVGSGLSLSGGGPGGALVAYSVAGFASFFVMSALAEMGTFIPVAGSFNSFAGRFVDPSLSFAVSYNYAYQGLISCANDLVAAGIIMQYWLPKINPIIWSAISFVLIVLINSFGSRVYGEVEFWFAFIKVVAIIAFIIVGFLTATGIIGGINYGVTNFKDGKAFPKGMGGLLKVYIYANYAFGGIEIIGMTAGESKTPTKDIPKASRTLFWRIILFYILTILIIGLVVPYDNTNLLQSGVKSVSASPLVLVLKAAGIKAAPDLMNAVILTSVLSAGNTVLFTGPRSLYSLACSGKGWSKWKIVSSKGTPIYALGTCLVVVVGFTCLSLFSNSEVYDWFASVSSVSNIINFLIMLFTQWRFRRGYSKQGYMDKDLPFISIFYPYGQYMAFFLLFFFLIASGYTTIFDTFKPVAFVKSYIGIPIFLIMWLSYKYAKGSKLIPYEELDFETENYISLGFENYRHENTSTKEVIKSLFS</sequence>
<feature type="transmembrane region" description="Helical" evidence="7">
    <location>
        <begin position="144"/>
        <end position="161"/>
    </location>
</feature>
<name>A0A2T9Z048_9FUNG</name>
<feature type="transmembrane region" description="Helical" evidence="7">
    <location>
        <begin position="356"/>
        <end position="376"/>
    </location>
</feature>
<dbReference type="Gene3D" id="1.20.1740.10">
    <property type="entry name" value="Amino acid/polyamine transporter I"/>
    <property type="match status" value="1"/>
</dbReference>
<dbReference type="InterPro" id="IPR050524">
    <property type="entry name" value="APC_YAT"/>
</dbReference>
<dbReference type="PROSITE" id="PS00218">
    <property type="entry name" value="AMINO_ACID_PERMEASE_1"/>
    <property type="match status" value="1"/>
</dbReference>
<keyword evidence="10" id="KW-1185">Reference proteome</keyword>
<reference evidence="9 10" key="1">
    <citation type="journal article" date="2018" name="MBio">
        <title>Comparative Genomics Reveals the Core Gene Toolbox for the Fungus-Insect Symbiosis.</title>
        <authorList>
            <person name="Wang Y."/>
            <person name="Stata M."/>
            <person name="Wang W."/>
            <person name="Stajich J.E."/>
            <person name="White M.M."/>
            <person name="Moncalvo J.M."/>
        </authorList>
    </citation>
    <scope>NUCLEOTIDE SEQUENCE [LARGE SCALE GENOMIC DNA]</scope>
    <source>
        <strain evidence="9 10">SWE-8-4</strain>
    </source>
</reference>
<dbReference type="Proteomes" id="UP000245383">
    <property type="component" value="Unassembled WGS sequence"/>
</dbReference>
<dbReference type="EMBL" id="MBFR01000005">
    <property type="protein sequence ID" value="PVU97939.1"/>
    <property type="molecule type" value="Genomic_DNA"/>
</dbReference>
<comment type="subcellular location">
    <subcellularLocation>
        <location evidence="1">Membrane</location>
        <topology evidence="1">Multi-pass membrane protein</topology>
    </subcellularLocation>
</comment>
<dbReference type="InterPro" id="IPR004841">
    <property type="entry name" value="AA-permease/SLC12A_dom"/>
</dbReference>
<feature type="transmembrane region" description="Helical" evidence="7">
    <location>
        <begin position="173"/>
        <end position="198"/>
    </location>
</feature>
<feature type="transmembrane region" description="Helical" evidence="7">
    <location>
        <begin position="66"/>
        <end position="95"/>
    </location>
</feature>
<keyword evidence="5 7" id="KW-1133">Transmembrane helix</keyword>
<dbReference type="GO" id="GO:0015171">
    <property type="term" value="F:amino acid transmembrane transporter activity"/>
    <property type="evidence" value="ECO:0007669"/>
    <property type="project" value="TreeGrafter"/>
</dbReference>
<feature type="transmembrane region" description="Helical" evidence="7">
    <location>
        <begin position="218"/>
        <end position="235"/>
    </location>
</feature>
<feature type="transmembrane region" description="Helical" evidence="7">
    <location>
        <begin position="457"/>
        <end position="477"/>
    </location>
</feature>
<feature type="transmembrane region" description="Helical" evidence="7">
    <location>
        <begin position="256"/>
        <end position="277"/>
    </location>
</feature>
<dbReference type="PANTHER" id="PTHR43341">
    <property type="entry name" value="AMINO ACID PERMEASE"/>
    <property type="match status" value="1"/>
</dbReference>
<evidence type="ECO:0000256" key="6">
    <source>
        <dbReference type="ARBA" id="ARBA00023136"/>
    </source>
</evidence>
<evidence type="ECO:0000256" key="4">
    <source>
        <dbReference type="ARBA" id="ARBA00022970"/>
    </source>
</evidence>
<dbReference type="STRING" id="133385.A0A2T9Z048"/>
<dbReference type="AlphaFoldDB" id="A0A2T9Z048"/>
<dbReference type="Pfam" id="PF00324">
    <property type="entry name" value="AA_permease"/>
    <property type="match status" value="1"/>
</dbReference>
<comment type="caution">
    <text evidence="9">The sequence shown here is derived from an EMBL/GenBank/DDBJ whole genome shotgun (WGS) entry which is preliminary data.</text>
</comment>
<feature type="transmembrane region" description="Helical" evidence="7">
    <location>
        <begin position="382"/>
        <end position="402"/>
    </location>
</feature>
<evidence type="ECO:0000256" key="7">
    <source>
        <dbReference type="SAM" id="Phobius"/>
    </source>
</evidence>
<keyword evidence="6 7" id="KW-0472">Membrane</keyword>
<proteinExistence type="predicted"/>
<dbReference type="InterPro" id="IPR004840">
    <property type="entry name" value="Amino_acid_permease_CS"/>
</dbReference>
<dbReference type="PANTHER" id="PTHR43341:SF1">
    <property type="entry name" value="GENERAL AMINO-ACID PERMEASE GAP1"/>
    <property type="match status" value="1"/>
</dbReference>
<feature type="transmembrane region" description="Helical" evidence="7">
    <location>
        <begin position="35"/>
        <end position="54"/>
    </location>
</feature>
<dbReference type="PIRSF" id="PIRSF006060">
    <property type="entry name" value="AA_transporter"/>
    <property type="match status" value="1"/>
</dbReference>
<evidence type="ECO:0000256" key="1">
    <source>
        <dbReference type="ARBA" id="ARBA00004141"/>
    </source>
</evidence>
<evidence type="ECO:0000256" key="5">
    <source>
        <dbReference type="ARBA" id="ARBA00022989"/>
    </source>
</evidence>
<keyword evidence="2" id="KW-0813">Transport</keyword>
<evidence type="ECO:0000313" key="9">
    <source>
        <dbReference type="EMBL" id="PVU97939.1"/>
    </source>
</evidence>
<dbReference type="FunFam" id="1.20.1740.10:FF:000001">
    <property type="entry name" value="Amino acid permease"/>
    <property type="match status" value="1"/>
</dbReference>
<evidence type="ECO:0000259" key="8">
    <source>
        <dbReference type="Pfam" id="PF00324"/>
    </source>
</evidence>
<feature type="transmembrane region" description="Helical" evidence="7">
    <location>
        <begin position="423"/>
        <end position="445"/>
    </location>
</feature>
<evidence type="ECO:0000256" key="2">
    <source>
        <dbReference type="ARBA" id="ARBA00022448"/>
    </source>
</evidence>
<dbReference type="OrthoDB" id="3900342at2759"/>
<keyword evidence="4" id="KW-0029">Amino-acid transport</keyword>
<organism evidence="9 10">
    <name type="scientific">Smittium simulii</name>
    <dbReference type="NCBI Taxonomy" id="133385"/>
    <lineage>
        <taxon>Eukaryota</taxon>
        <taxon>Fungi</taxon>
        <taxon>Fungi incertae sedis</taxon>
        <taxon>Zoopagomycota</taxon>
        <taxon>Kickxellomycotina</taxon>
        <taxon>Harpellomycetes</taxon>
        <taxon>Harpellales</taxon>
        <taxon>Legeriomycetaceae</taxon>
        <taxon>Smittium</taxon>
    </lineage>
</organism>
<feature type="domain" description="Amino acid permease/ SLC12A" evidence="8">
    <location>
        <begin position="34"/>
        <end position="481"/>
    </location>
</feature>
<dbReference type="GO" id="GO:0016020">
    <property type="term" value="C:membrane"/>
    <property type="evidence" value="ECO:0007669"/>
    <property type="project" value="UniProtKB-SubCell"/>
</dbReference>
<evidence type="ECO:0000256" key="3">
    <source>
        <dbReference type="ARBA" id="ARBA00022692"/>
    </source>
</evidence>
<accession>A0A2T9Z048</accession>
<gene>
    <name evidence="9" type="ORF">BB561_000208</name>
</gene>
<evidence type="ECO:0000313" key="10">
    <source>
        <dbReference type="Proteomes" id="UP000245383"/>
    </source>
</evidence>
<protein>
    <recommendedName>
        <fullName evidence="8">Amino acid permease/ SLC12A domain-containing protein</fullName>
    </recommendedName>
</protein>
<feature type="transmembrane region" description="Helical" evidence="7">
    <location>
        <begin position="115"/>
        <end position="138"/>
    </location>
</feature>